<keyword evidence="4" id="KW-1185">Reference proteome</keyword>
<evidence type="ECO:0000313" key="3">
    <source>
        <dbReference type="EMBL" id="MBD3943974.1"/>
    </source>
</evidence>
<proteinExistence type="predicted"/>
<dbReference type="InterPro" id="IPR025948">
    <property type="entry name" value="HTH-like_dom"/>
</dbReference>
<dbReference type="SUPFAM" id="SSF46689">
    <property type="entry name" value="Homeodomain-like"/>
    <property type="match status" value="1"/>
</dbReference>
<dbReference type="InterPro" id="IPR001584">
    <property type="entry name" value="Integrase_cat-core"/>
</dbReference>
<dbReference type="Gene3D" id="3.30.420.10">
    <property type="entry name" value="Ribonuclease H-like superfamily/Ribonuclease H"/>
    <property type="match status" value="1"/>
</dbReference>
<sequence length="412" mass="46379">MNQKYSAEMRERALRMLDEAKPDHANLMAAVRHVAGLLGMSPETLRVWHRRREVDAGVRPGVPTDVAAENAQLRRENAELRKANEVLKAASVFFAKGARPPLDEMIRFIDMHRDQFGVELICRVLKDAVRGFLTSRGYRAAKTRPASARQLKDELLVGEIKRLHAENYGVYGVRKMHALLRRQGWDVGRDQTARLMRLAGVAGVKRSKKVFTTKSDPTIPQPKDLVKRNFTAPAPRRLWVADITYVATWAGFAYVAFVIDVFSRMIVGWNVASTLKADVLPLQALNMAAFNAAGPLDELVHHADHGSNYLSIVYTDRIVELGAKPSTGTVGDSFDNALAEAVNGLYKTELIRRRGPWRTVEQVELATLEYVWWWNNQRLHGELDYRPPIEVEDAYYADLESAQPVIAGQGTR</sequence>
<dbReference type="InterPro" id="IPR009057">
    <property type="entry name" value="Homeodomain-like_sf"/>
</dbReference>
<dbReference type="Pfam" id="PF00665">
    <property type="entry name" value="rve"/>
    <property type="match status" value="1"/>
</dbReference>
<comment type="function">
    <text evidence="1">Involved in the transposition of the insertion sequence.</text>
</comment>
<evidence type="ECO:0000259" key="2">
    <source>
        <dbReference type="PROSITE" id="PS50994"/>
    </source>
</evidence>
<evidence type="ECO:0000313" key="4">
    <source>
        <dbReference type="Proteomes" id="UP000598426"/>
    </source>
</evidence>
<dbReference type="InterPro" id="IPR012337">
    <property type="entry name" value="RNaseH-like_sf"/>
</dbReference>
<name>A0ABR8NTM9_9MICO</name>
<dbReference type="RefSeq" id="WP_191173568.1">
    <property type="nucleotide sequence ID" value="NZ_JACXZS010000031.1"/>
</dbReference>
<accession>A0ABR8NTM9</accession>
<organism evidence="3 4">
    <name type="scientific">Microbacterium helvum</name>
    <dbReference type="NCBI Taxonomy" id="2773713"/>
    <lineage>
        <taxon>Bacteria</taxon>
        <taxon>Bacillati</taxon>
        <taxon>Actinomycetota</taxon>
        <taxon>Actinomycetes</taxon>
        <taxon>Micrococcales</taxon>
        <taxon>Microbacteriaceae</taxon>
        <taxon>Microbacterium</taxon>
    </lineage>
</organism>
<dbReference type="Proteomes" id="UP000598426">
    <property type="component" value="Unassembled WGS sequence"/>
</dbReference>
<dbReference type="PANTHER" id="PTHR46889:SF4">
    <property type="entry name" value="TRANSPOSASE INSO FOR INSERTION SEQUENCE ELEMENT IS911B-RELATED"/>
    <property type="match status" value="1"/>
</dbReference>
<dbReference type="Pfam" id="PF13276">
    <property type="entry name" value="HTH_21"/>
    <property type="match status" value="1"/>
</dbReference>
<dbReference type="Gene3D" id="1.10.10.10">
    <property type="entry name" value="Winged helix-like DNA-binding domain superfamily/Winged helix DNA-binding domain"/>
    <property type="match status" value="1"/>
</dbReference>
<comment type="caution">
    <text evidence="3">The sequence shown here is derived from an EMBL/GenBank/DDBJ whole genome shotgun (WGS) entry which is preliminary data.</text>
</comment>
<protein>
    <submittedName>
        <fullName evidence="3">IS3 family transposase</fullName>
    </submittedName>
</protein>
<dbReference type="InterPro" id="IPR048020">
    <property type="entry name" value="Transpos_IS3"/>
</dbReference>
<gene>
    <name evidence="3" type="ORF">IF188_19995</name>
</gene>
<reference evidence="3 4" key="1">
    <citation type="submission" date="2020-09" db="EMBL/GenBank/DDBJ databases">
        <title>Isolation and identification of active actinomycetes.</title>
        <authorList>
            <person name="Li X."/>
        </authorList>
    </citation>
    <scope>NUCLEOTIDE SEQUENCE [LARGE SCALE GENOMIC DNA]</scope>
    <source>
        <strain evidence="3 4">NEAU-LLC</strain>
    </source>
</reference>
<dbReference type="PANTHER" id="PTHR46889">
    <property type="entry name" value="TRANSPOSASE INSF FOR INSERTION SEQUENCE IS3B-RELATED"/>
    <property type="match status" value="1"/>
</dbReference>
<dbReference type="Pfam" id="PF01527">
    <property type="entry name" value="HTH_Tnp_1"/>
    <property type="match status" value="1"/>
</dbReference>
<dbReference type="InterPro" id="IPR050900">
    <property type="entry name" value="Transposase_IS3/IS150/IS904"/>
</dbReference>
<dbReference type="EMBL" id="JACXZS010000031">
    <property type="protein sequence ID" value="MBD3943974.1"/>
    <property type="molecule type" value="Genomic_DNA"/>
</dbReference>
<dbReference type="SUPFAM" id="SSF53098">
    <property type="entry name" value="Ribonuclease H-like"/>
    <property type="match status" value="1"/>
</dbReference>
<dbReference type="NCBIfam" id="NF033516">
    <property type="entry name" value="transpos_IS3"/>
    <property type="match status" value="1"/>
</dbReference>
<feature type="domain" description="Integrase catalytic" evidence="2">
    <location>
        <begin position="231"/>
        <end position="395"/>
    </location>
</feature>
<dbReference type="InterPro" id="IPR002514">
    <property type="entry name" value="Transposase_8"/>
</dbReference>
<evidence type="ECO:0000256" key="1">
    <source>
        <dbReference type="ARBA" id="ARBA00002286"/>
    </source>
</evidence>
<dbReference type="InterPro" id="IPR036397">
    <property type="entry name" value="RNaseH_sf"/>
</dbReference>
<dbReference type="PROSITE" id="PS50994">
    <property type="entry name" value="INTEGRASE"/>
    <property type="match status" value="1"/>
</dbReference>
<dbReference type="InterPro" id="IPR036388">
    <property type="entry name" value="WH-like_DNA-bd_sf"/>
</dbReference>
<dbReference type="Pfam" id="PF13333">
    <property type="entry name" value="rve_2"/>
    <property type="match status" value="1"/>
</dbReference>